<dbReference type="InterPro" id="IPR036390">
    <property type="entry name" value="WH_DNA-bd_sf"/>
</dbReference>
<dbReference type="EMBL" id="JBJKBG010000006">
    <property type="protein sequence ID" value="KAL3736631.1"/>
    <property type="molecule type" value="Genomic_DNA"/>
</dbReference>
<evidence type="ECO:0000256" key="3">
    <source>
        <dbReference type="SAM" id="MobiDB-lite"/>
    </source>
</evidence>
<keyword evidence="6" id="KW-1185">Reference proteome</keyword>
<dbReference type="AlphaFoldDB" id="A0ABD3KHV5"/>
<dbReference type="SMART" id="SM00715">
    <property type="entry name" value="LA"/>
    <property type="match status" value="1"/>
</dbReference>
<evidence type="ECO:0000256" key="1">
    <source>
        <dbReference type="ARBA" id="ARBA00022884"/>
    </source>
</evidence>
<dbReference type="PROSITE" id="PS50961">
    <property type="entry name" value="HTH_LA"/>
    <property type="match status" value="1"/>
</dbReference>
<accession>A0ABD3KHV5</accession>
<feature type="domain" description="HTH La-type RNA-binding" evidence="4">
    <location>
        <begin position="431"/>
        <end position="520"/>
    </location>
</feature>
<feature type="compositionally biased region" description="Gly residues" evidence="3">
    <location>
        <begin position="16"/>
        <end position="27"/>
    </location>
</feature>
<comment type="caution">
    <text evidence="5">The sequence shown here is derived from an EMBL/GenBank/DDBJ whole genome shotgun (WGS) entry which is preliminary data.</text>
</comment>
<feature type="region of interest" description="Disordered" evidence="3">
    <location>
        <begin position="1"/>
        <end position="352"/>
    </location>
</feature>
<organism evidence="5 6">
    <name type="scientific">Eucalyptus globulus</name>
    <name type="common">Tasmanian blue gum</name>
    <dbReference type="NCBI Taxonomy" id="34317"/>
    <lineage>
        <taxon>Eukaryota</taxon>
        <taxon>Viridiplantae</taxon>
        <taxon>Streptophyta</taxon>
        <taxon>Embryophyta</taxon>
        <taxon>Tracheophyta</taxon>
        <taxon>Spermatophyta</taxon>
        <taxon>Magnoliopsida</taxon>
        <taxon>eudicotyledons</taxon>
        <taxon>Gunneridae</taxon>
        <taxon>Pentapetalae</taxon>
        <taxon>rosids</taxon>
        <taxon>malvids</taxon>
        <taxon>Myrtales</taxon>
        <taxon>Myrtaceae</taxon>
        <taxon>Myrtoideae</taxon>
        <taxon>Eucalypteae</taxon>
        <taxon>Eucalyptus</taxon>
    </lineage>
</organism>
<name>A0ABD3KHV5_EUCGL</name>
<dbReference type="InterPro" id="IPR036388">
    <property type="entry name" value="WH-like_DNA-bd_sf"/>
</dbReference>
<evidence type="ECO:0000313" key="5">
    <source>
        <dbReference type="EMBL" id="KAL3736631.1"/>
    </source>
</evidence>
<dbReference type="Gene3D" id="1.10.10.10">
    <property type="entry name" value="Winged helix-like DNA-binding domain superfamily/Winged helix DNA-binding domain"/>
    <property type="match status" value="1"/>
</dbReference>
<dbReference type="InterPro" id="IPR006630">
    <property type="entry name" value="La_HTH"/>
</dbReference>
<feature type="region of interest" description="Disordered" evidence="3">
    <location>
        <begin position="553"/>
        <end position="602"/>
    </location>
</feature>
<dbReference type="Proteomes" id="UP001634007">
    <property type="component" value="Unassembled WGS sequence"/>
</dbReference>
<feature type="compositionally biased region" description="Pro residues" evidence="3">
    <location>
        <begin position="89"/>
        <end position="100"/>
    </location>
</feature>
<evidence type="ECO:0000313" key="6">
    <source>
        <dbReference type="Proteomes" id="UP001634007"/>
    </source>
</evidence>
<dbReference type="PANTHER" id="PTHR22792">
    <property type="entry name" value="LUPUS LA PROTEIN-RELATED"/>
    <property type="match status" value="1"/>
</dbReference>
<gene>
    <name evidence="5" type="ORF">ACJRO7_025557</name>
</gene>
<dbReference type="GO" id="GO:0003723">
    <property type="term" value="F:RNA binding"/>
    <property type="evidence" value="ECO:0007669"/>
    <property type="project" value="UniProtKB-UniRule"/>
</dbReference>
<evidence type="ECO:0000259" key="4">
    <source>
        <dbReference type="PROSITE" id="PS50961"/>
    </source>
</evidence>
<dbReference type="CDD" id="cd07323">
    <property type="entry name" value="LAM"/>
    <property type="match status" value="1"/>
</dbReference>
<dbReference type="InterPro" id="IPR045180">
    <property type="entry name" value="La_dom_prot"/>
</dbReference>
<dbReference type="PANTHER" id="PTHR22792:SF140">
    <property type="entry name" value="ACHILLES, ISOFORM A"/>
    <property type="match status" value="1"/>
</dbReference>
<dbReference type="Pfam" id="PF05383">
    <property type="entry name" value="La"/>
    <property type="match status" value="1"/>
</dbReference>
<dbReference type="SUPFAM" id="SSF46785">
    <property type="entry name" value="Winged helix' DNA-binding domain"/>
    <property type="match status" value="1"/>
</dbReference>
<proteinExistence type="predicted"/>
<protein>
    <recommendedName>
        <fullName evidence="4">HTH La-type RNA-binding domain-containing protein</fullName>
    </recommendedName>
</protein>
<reference evidence="5 6" key="1">
    <citation type="submission" date="2024-11" db="EMBL/GenBank/DDBJ databases">
        <title>Chromosome-level genome assembly of Eucalyptus globulus Labill. provides insights into its genome evolution.</title>
        <authorList>
            <person name="Li X."/>
        </authorList>
    </citation>
    <scope>NUCLEOTIDE SEQUENCE [LARGE SCALE GENOMIC DNA]</scope>
    <source>
        <strain evidence="5">CL2024</strain>
        <tissue evidence="5">Fresh tender leaves</tissue>
    </source>
</reference>
<feature type="compositionally biased region" description="Pro residues" evidence="3">
    <location>
        <begin position="50"/>
        <end position="79"/>
    </location>
</feature>
<feature type="compositionally biased region" description="Polar residues" evidence="3">
    <location>
        <begin position="307"/>
        <end position="321"/>
    </location>
</feature>
<keyword evidence="1 2" id="KW-0694">RNA-binding</keyword>
<feature type="compositionally biased region" description="Gly residues" evidence="3">
    <location>
        <begin position="223"/>
        <end position="232"/>
    </location>
</feature>
<evidence type="ECO:0000256" key="2">
    <source>
        <dbReference type="PROSITE-ProRule" id="PRU00332"/>
    </source>
</evidence>
<sequence length="602" mass="64216">MPTAPDSPPNHHSPRAGGGGGGGGGSGSPRFRQSSLLPSPWAQVVRGGEQPPPPPPPAPAPAAAPADQPPSPPPPPPPAAAELPQQQRQPPPSPPKPAPAAAPDDPAAEAEGCDANGGNAGPSRPPSKPAWKKPAAGDTVEAGPVMGDSVAWPALSESARGPVKSPPVESTPKAVPNGSDSGSQGPIIPNLPERQGSSSNGSPRTTPNRPQQVRRRTNRRGDGMGASNGGGNWRPQSGFAPPPPPPPSQPLPRPVPMFQMSPNPYVNFVRPAPPDFSNGEPPYRGNNWDGRPTGGLPSRPQIMNGHPESSQRAHSSRNNYGNRRDHDRGNYSDARGVHSQPHSGAPRGFGRLSPPPVNSMVYMGPQPMRPFGMPMGYAEMPSPYYSPALHVDPYTGWSYLVHTPTTPMFTPMAVPENTLPVSATESNVPAAGHENTLPTSLVDQIEYYFSDDNLVKDVFLRSNMDEEGWVSIEIIAKFRRVQEMTKDVKLILDSLKASRIVEVQDQKVRRRGSDWKKFFRIDEPNKQVAIETDSPSPSGYGHNKLATTLEKFTMEEAETDDNVTGEADLHSEDMSGRNSSEPTGALKIPNGEVTERLSSSKN</sequence>
<feature type="compositionally biased region" description="Pro residues" evidence="3">
    <location>
        <begin position="240"/>
        <end position="255"/>
    </location>
</feature>